<dbReference type="Proteomes" id="UP000550508">
    <property type="component" value="Unassembled WGS sequence"/>
</dbReference>
<dbReference type="InterPro" id="IPR000160">
    <property type="entry name" value="GGDEF_dom"/>
</dbReference>
<proteinExistence type="predicted"/>
<dbReference type="SUPFAM" id="SSF55073">
    <property type="entry name" value="Nucleotide cyclase"/>
    <property type="match status" value="1"/>
</dbReference>
<dbReference type="InterPro" id="IPR001633">
    <property type="entry name" value="EAL_dom"/>
</dbReference>
<dbReference type="SUPFAM" id="SSF55785">
    <property type="entry name" value="PYP-like sensor domain (PAS domain)"/>
    <property type="match status" value="1"/>
</dbReference>
<dbReference type="SMART" id="SM00091">
    <property type="entry name" value="PAS"/>
    <property type="match status" value="1"/>
</dbReference>
<dbReference type="InterPro" id="IPR013655">
    <property type="entry name" value="PAS_fold_3"/>
</dbReference>
<dbReference type="InterPro" id="IPR043128">
    <property type="entry name" value="Rev_trsase/Diguanyl_cyclase"/>
</dbReference>
<dbReference type="Pfam" id="PF00990">
    <property type="entry name" value="GGDEF"/>
    <property type="match status" value="1"/>
</dbReference>
<feature type="domain" description="GGDEF" evidence="2">
    <location>
        <begin position="189"/>
        <end position="320"/>
    </location>
</feature>
<dbReference type="RefSeq" id="WP_174208210.1">
    <property type="nucleotide sequence ID" value="NZ_JABUMX010000003.1"/>
</dbReference>
<sequence>MQPARSEQEFQNILRRLEIALDASQIGVWEHNAETGEVIWNLQMHRLYGTGGTQRRVSSEIWINAIHPDDRARAMEDFNEAAELKSDYVSEFRVILPNGDIRHIRSRAHYYDDGSSGTFVGAEWDVTADVMLTRELSNQKAIAEARTLALEASTAQIEYAAEHDYLTGLPNRRFFDRHLAELSNDPLRERLAVLHVDLDYFKQVNDTAGHAAGDAVLKSAALMIASVVPEGGFVARMGGDEFIILLSDFATIRELEVVAEHIVRLLKQGVSHGGALLQTGASIGVAWVNDGNASGLLAESDIALYRAKKLGRNRVEFFAPHLKSELSRDRRIAEHVKRGLERGEFVPFYQIQIDAESREIVGIEALARWRHPKRGVLGPEAFLKVTNTLGLMADLDAAMLQAVLRDRQVWQESGIAVPRIAVNTSAARLSDPLLINQLRLLQIPHNAISFELLETIFLDELEDEVLLNISLLKQMEIDIEVDDFGSGHASIIGLLKLKPKRLKIDGRLVMPITISPEQRSLVGSIVGIARALGIGVIAEGVETNEHAKLLRRLGCDTLQGYAIAYPEPAADLGARLLVERSKGSSVP</sequence>
<dbReference type="InterPro" id="IPR029787">
    <property type="entry name" value="Nucleotide_cyclase"/>
</dbReference>
<dbReference type="SUPFAM" id="SSF141868">
    <property type="entry name" value="EAL domain-like"/>
    <property type="match status" value="1"/>
</dbReference>
<evidence type="ECO:0000259" key="2">
    <source>
        <dbReference type="PROSITE" id="PS50887"/>
    </source>
</evidence>
<dbReference type="PROSITE" id="PS50883">
    <property type="entry name" value="EAL"/>
    <property type="match status" value="1"/>
</dbReference>
<dbReference type="PANTHER" id="PTHR44757:SF2">
    <property type="entry name" value="BIOFILM ARCHITECTURE MAINTENANCE PROTEIN MBAA"/>
    <property type="match status" value="1"/>
</dbReference>
<accession>A0A849VR66</accession>
<dbReference type="InterPro" id="IPR000014">
    <property type="entry name" value="PAS"/>
</dbReference>
<dbReference type="PANTHER" id="PTHR44757">
    <property type="entry name" value="DIGUANYLATE CYCLASE DGCP"/>
    <property type="match status" value="1"/>
</dbReference>
<dbReference type="Gene3D" id="3.30.70.270">
    <property type="match status" value="1"/>
</dbReference>
<dbReference type="SMART" id="SM00267">
    <property type="entry name" value="GGDEF"/>
    <property type="match status" value="1"/>
</dbReference>
<feature type="domain" description="EAL" evidence="1">
    <location>
        <begin position="329"/>
        <end position="580"/>
    </location>
</feature>
<dbReference type="SMART" id="SM00052">
    <property type="entry name" value="EAL"/>
    <property type="match status" value="1"/>
</dbReference>
<dbReference type="InterPro" id="IPR035965">
    <property type="entry name" value="PAS-like_dom_sf"/>
</dbReference>
<comment type="caution">
    <text evidence="3">The sequence shown here is derived from an EMBL/GenBank/DDBJ whole genome shotgun (WGS) entry which is preliminary data.</text>
</comment>
<dbReference type="CDD" id="cd01949">
    <property type="entry name" value="GGDEF"/>
    <property type="match status" value="1"/>
</dbReference>
<dbReference type="CDD" id="cd01948">
    <property type="entry name" value="EAL"/>
    <property type="match status" value="1"/>
</dbReference>
<dbReference type="Pfam" id="PF00563">
    <property type="entry name" value="EAL"/>
    <property type="match status" value="1"/>
</dbReference>
<organism evidence="3 4">
    <name type="scientific">Phyllobacterium pellucidum</name>
    <dbReference type="NCBI Taxonomy" id="2740464"/>
    <lineage>
        <taxon>Bacteria</taxon>
        <taxon>Pseudomonadati</taxon>
        <taxon>Pseudomonadota</taxon>
        <taxon>Alphaproteobacteria</taxon>
        <taxon>Hyphomicrobiales</taxon>
        <taxon>Phyllobacteriaceae</taxon>
        <taxon>Phyllobacterium</taxon>
    </lineage>
</organism>
<gene>
    <name evidence="3" type="ORF">HQ945_14165</name>
</gene>
<dbReference type="Gene3D" id="3.20.20.450">
    <property type="entry name" value="EAL domain"/>
    <property type="match status" value="1"/>
</dbReference>
<dbReference type="Pfam" id="PF08447">
    <property type="entry name" value="PAS_3"/>
    <property type="match status" value="1"/>
</dbReference>
<dbReference type="EMBL" id="JABUMX010000003">
    <property type="protein sequence ID" value="NTS32401.1"/>
    <property type="molecule type" value="Genomic_DNA"/>
</dbReference>
<dbReference type="Gene3D" id="3.30.450.20">
    <property type="entry name" value="PAS domain"/>
    <property type="match status" value="1"/>
</dbReference>
<name>A0A849VR66_9HYPH</name>
<evidence type="ECO:0000313" key="3">
    <source>
        <dbReference type="EMBL" id="NTS32401.1"/>
    </source>
</evidence>
<reference evidence="3 4" key="1">
    <citation type="submission" date="2020-05" db="EMBL/GenBank/DDBJ databases">
        <authorList>
            <person name="Kim M.K."/>
        </authorList>
    </citation>
    <scope>NUCLEOTIDE SEQUENCE [LARGE SCALE GENOMIC DNA]</scope>
    <source>
        <strain evidence="3 4">BT25</strain>
    </source>
</reference>
<dbReference type="CDD" id="cd00130">
    <property type="entry name" value="PAS"/>
    <property type="match status" value="1"/>
</dbReference>
<dbReference type="AlphaFoldDB" id="A0A849VR66"/>
<evidence type="ECO:0000259" key="1">
    <source>
        <dbReference type="PROSITE" id="PS50883"/>
    </source>
</evidence>
<dbReference type="InterPro" id="IPR052155">
    <property type="entry name" value="Biofilm_reg_signaling"/>
</dbReference>
<dbReference type="NCBIfam" id="TIGR00254">
    <property type="entry name" value="GGDEF"/>
    <property type="match status" value="1"/>
</dbReference>
<protein>
    <submittedName>
        <fullName evidence="3">EAL domain-containing protein</fullName>
    </submittedName>
</protein>
<dbReference type="InterPro" id="IPR035919">
    <property type="entry name" value="EAL_sf"/>
</dbReference>
<evidence type="ECO:0000313" key="4">
    <source>
        <dbReference type="Proteomes" id="UP000550508"/>
    </source>
</evidence>
<dbReference type="PROSITE" id="PS50887">
    <property type="entry name" value="GGDEF"/>
    <property type="match status" value="1"/>
</dbReference>
<keyword evidence="4" id="KW-1185">Reference proteome</keyword>